<comment type="similarity">
    <text evidence="4">Belongs to the N(4)/N(6)-methyltransferase family.</text>
</comment>
<dbReference type="SUPFAM" id="SSF110849">
    <property type="entry name" value="ParB/Sulfiredoxin"/>
    <property type="match status" value="1"/>
</dbReference>
<keyword evidence="2 6" id="KW-0808">Transferase</keyword>
<dbReference type="SUPFAM" id="SSF53335">
    <property type="entry name" value="S-adenosyl-L-methionine-dependent methyltransferases"/>
    <property type="match status" value="1"/>
</dbReference>
<accession>A0A5C5GAU9</accession>
<dbReference type="PANTHER" id="PTHR33375">
    <property type="entry name" value="CHROMOSOME-PARTITIONING PROTEIN PARB-RELATED"/>
    <property type="match status" value="1"/>
</dbReference>
<dbReference type="Proteomes" id="UP000314011">
    <property type="component" value="Unassembled WGS sequence"/>
</dbReference>
<evidence type="ECO:0000256" key="2">
    <source>
        <dbReference type="ARBA" id="ARBA00022679"/>
    </source>
</evidence>
<comment type="catalytic activity">
    <reaction evidence="3">
        <text>a 2'-deoxyadenosine in DNA + S-adenosyl-L-methionine = an N(6)-methyl-2'-deoxyadenosine in DNA + S-adenosyl-L-homocysteine + H(+)</text>
        <dbReference type="Rhea" id="RHEA:15197"/>
        <dbReference type="Rhea" id="RHEA-COMP:12418"/>
        <dbReference type="Rhea" id="RHEA-COMP:12419"/>
        <dbReference type="ChEBI" id="CHEBI:15378"/>
        <dbReference type="ChEBI" id="CHEBI:57856"/>
        <dbReference type="ChEBI" id="CHEBI:59789"/>
        <dbReference type="ChEBI" id="CHEBI:90615"/>
        <dbReference type="ChEBI" id="CHEBI:90616"/>
        <dbReference type="EC" id="2.1.1.72"/>
    </reaction>
</comment>
<dbReference type="GO" id="GO:0045881">
    <property type="term" value="P:positive regulation of sporulation resulting in formation of a cellular spore"/>
    <property type="evidence" value="ECO:0007669"/>
    <property type="project" value="TreeGrafter"/>
</dbReference>
<dbReference type="GO" id="GO:0005694">
    <property type="term" value="C:chromosome"/>
    <property type="evidence" value="ECO:0007669"/>
    <property type="project" value="TreeGrafter"/>
</dbReference>
<dbReference type="PIRSF" id="PIRSF036758">
    <property type="entry name" value="Aden_M_ParB"/>
    <property type="match status" value="1"/>
</dbReference>
<dbReference type="GO" id="GO:0008170">
    <property type="term" value="F:N-methyltransferase activity"/>
    <property type="evidence" value="ECO:0007669"/>
    <property type="project" value="InterPro"/>
</dbReference>
<dbReference type="PRINTS" id="PR00508">
    <property type="entry name" value="S21N4MTFRASE"/>
</dbReference>
<dbReference type="InterPro" id="IPR001091">
    <property type="entry name" value="RM_Methyltransferase"/>
</dbReference>
<organism evidence="6 7">
    <name type="scientific">Pelagovum pacificum</name>
    <dbReference type="NCBI Taxonomy" id="2588711"/>
    <lineage>
        <taxon>Bacteria</taxon>
        <taxon>Pseudomonadati</taxon>
        <taxon>Pseudomonadota</taxon>
        <taxon>Alphaproteobacteria</taxon>
        <taxon>Rhodobacterales</taxon>
        <taxon>Paracoccaceae</taxon>
        <taxon>Pelagovum</taxon>
    </lineage>
</organism>
<evidence type="ECO:0000313" key="6">
    <source>
        <dbReference type="EMBL" id="TNY31094.1"/>
    </source>
</evidence>
<keyword evidence="7" id="KW-1185">Reference proteome</keyword>
<dbReference type="Pfam" id="PF02195">
    <property type="entry name" value="ParB_N"/>
    <property type="match status" value="1"/>
</dbReference>
<proteinExistence type="inferred from homology"/>
<dbReference type="CDD" id="cd16403">
    <property type="entry name" value="ParB_N_like_MT"/>
    <property type="match status" value="1"/>
</dbReference>
<evidence type="ECO:0000256" key="4">
    <source>
        <dbReference type="RuleBase" id="RU362026"/>
    </source>
</evidence>
<dbReference type="Gene3D" id="3.40.50.150">
    <property type="entry name" value="Vaccinia Virus protein VP39"/>
    <property type="match status" value="1"/>
</dbReference>
<comment type="caution">
    <text evidence="6">The sequence shown here is derived from an EMBL/GenBank/DDBJ whole genome shotgun (WGS) entry which is preliminary data.</text>
</comment>
<dbReference type="InterPro" id="IPR015840">
    <property type="entry name" value="DNA_MeTrfase_ParB"/>
</dbReference>
<dbReference type="Pfam" id="PF01555">
    <property type="entry name" value="N6_N4_Mtase"/>
    <property type="match status" value="1"/>
</dbReference>
<feature type="domain" description="ParB-like N-terminal" evidence="5">
    <location>
        <begin position="19"/>
        <end position="105"/>
    </location>
</feature>
<dbReference type="Gene3D" id="3.90.1530.10">
    <property type="entry name" value="Conserved hypothetical protein from pyrococcus furiosus pfu- 392566-001, ParB domain"/>
    <property type="match status" value="1"/>
</dbReference>
<dbReference type="InterPro" id="IPR050336">
    <property type="entry name" value="Chromosome_partition/occlusion"/>
</dbReference>
<dbReference type="GO" id="GO:0007059">
    <property type="term" value="P:chromosome segregation"/>
    <property type="evidence" value="ECO:0007669"/>
    <property type="project" value="TreeGrafter"/>
</dbReference>
<gene>
    <name evidence="6" type="ORF">FHY64_13725</name>
</gene>
<dbReference type="InterPro" id="IPR002941">
    <property type="entry name" value="DNA_methylase_N4/N6"/>
</dbReference>
<keyword evidence="1 6" id="KW-0489">Methyltransferase</keyword>
<dbReference type="AlphaFoldDB" id="A0A5C5GAU9"/>
<dbReference type="GO" id="GO:0003677">
    <property type="term" value="F:DNA binding"/>
    <property type="evidence" value="ECO:0007669"/>
    <property type="project" value="InterPro"/>
</dbReference>
<evidence type="ECO:0000259" key="5">
    <source>
        <dbReference type="SMART" id="SM00470"/>
    </source>
</evidence>
<evidence type="ECO:0000313" key="7">
    <source>
        <dbReference type="Proteomes" id="UP000314011"/>
    </source>
</evidence>
<evidence type="ECO:0000256" key="1">
    <source>
        <dbReference type="ARBA" id="ARBA00022603"/>
    </source>
</evidence>
<dbReference type="EC" id="2.1.1.-" evidence="4"/>
<dbReference type="OrthoDB" id="7806498at2"/>
<dbReference type="RefSeq" id="WP_140195774.1">
    <property type="nucleotide sequence ID" value="NZ_CP065915.1"/>
</dbReference>
<dbReference type="InterPro" id="IPR029063">
    <property type="entry name" value="SAM-dependent_MTases_sf"/>
</dbReference>
<evidence type="ECO:0000256" key="3">
    <source>
        <dbReference type="ARBA" id="ARBA00047942"/>
    </source>
</evidence>
<dbReference type="EMBL" id="VFFF01000002">
    <property type="protein sequence ID" value="TNY31094.1"/>
    <property type="molecule type" value="Genomic_DNA"/>
</dbReference>
<dbReference type="InterPro" id="IPR036086">
    <property type="entry name" value="ParB/Sulfiredoxin_sf"/>
</dbReference>
<protein>
    <recommendedName>
        <fullName evidence="4">Methyltransferase</fullName>
        <ecNumber evidence="4">2.1.1.-</ecNumber>
    </recommendedName>
</protein>
<dbReference type="GO" id="GO:0009007">
    <property type="term" value="F:site-specific DNA-methyltransferase (adenine-specific) activity"/>
    <property type="evidence" value="ECO:0007669"/>
    <property type="project" value="UniProtKB-EC"/>
</dbReference>
<reference evidence="6 7" key="1">
    <citation type="submission" date="2019-06" db="EMBL/GenBank/DDBJ databases">
        <title>Genome of new Rhodobacteraceae sp. SM1903.</title>
        <authorList>
            <person name="Ren X."/>
        </authorList>
    </citation>
    <scope>NUCLEOTIDE SEQUENCE [LARGE SCALE GENOMIC DNA]</scope>
    <source>
        <strain evidence="6 7">SM1903</strain>
    </source>
</reference>
<dbReference type="SMART" id="SM00470">
    <property type="entry name" value="ParB"/>
    <property type="match status" value="1"/>
</dbReference>
<name>A0A5C5GAU9_9RHOB</name>
<dbReference type="InterPro" id="IPR003115">
    <property type="entry name" value="ParB_N"/>
</dbReference>
<dbReference type="PANTHER" id="PTHR33375:SF1">
    <property type="entry name" value="CHROMOSOME-PARTITIONING PROTEIN PARB-RELATED"/>
    <property type="match status" value="1"/>
</dbReference>
<sequence length="422" mass="45471">MAQALAERVGGPIGAQSIEHRPVADLVPYANNARTHSEAQVALIAGSIREFGFNNPVLVDGDSGIIAGHGRVLAARKLGLPSVPVIELAHLTEAQKRAYILADNRLAEQAGWDRELLGLELADLGDLGVDLGSLGFDGAELDALLASGQAQDGEEVTPDPPTNPVSRPGDLWMLGQHRLLCGDATSKTDVDRLLDGVTPHLMVTDPPYGVNYDPAWRNETGASKTKRTGKVANDDRADWREAWALFPGDVAYVWHGALHATTVADSLVATGFDIRSQIIWAKDRHVLSRGHYHWQHEPAWYAVRGKGHWSGDRKQSTLWTIPNRDQDAVTVHGTQKPVECMRRPMLNNSSPGQAVYEPFSGSGSSLIAAATAGRVCYAMELDPAYVDVAVMRWQAFTGQDAVLSGGATFTETAIGRRGEAVA</sequence>
<dbReference type="GO" id="GO:0032259">
    <property type="term" value="P:methylation"/>
    <property type="evidence" value="ECO:0007669"/>
    <property type="project" value="UniProtKB-KW"/>
</dbReference>